<gene>
    <name evidence="1" type="ORF">Harman_36360</name>
</gene>
<dbReference type="Proteomes" id="UP000304382">
    <property type="component" value="Unassembled WGS sequence"/>
</dbReference>
<dbReference type="EMBL" id="BIXZ01000009">
    <property type="protein sequence ID" value="GCF15701.1"/>
    <property type="molecule type" value="Genomic_DNA"/>
</dbReference>
<protein>
    <submittedName>
        <fullName evidence="1">Uncharacterized protein</fullName>
    </submittedName>
</protein>
<comment type="caution">
    <text evidence="1">The sequence shown here is derived from an EMBL/GenBank/DDBJ whole genome shotgun (WGS) entry which is preliminary data.</text>
</comment>
<evidence type="ECO:0000313" key="1">
    <source>
        <dbReference type="EMBL" id="GCF15701.1"/>
    </source>
</evidence>
<sequence>MRRRLPVDVDGRAEVVENLVECSESGIVAPAIHIGTLNIQRFLTKAFSDEFRDSGFAGAAGSSYNGRIGRFAVCDRLENARKMIDLGVAMLNFPRDEPGAENASIADHLCLIDWFSG</sequence>
<dbReference type="AlphaFoldDB" id="A0A4C2EMG7"/>
<keyword evidence="2" id="KW-1185">Reference proteome</keyword>
<proteinExistence type="predicted"/>
<evidence type="ECO:0000313" key="2">
    <source>
        <dbReference type="Proteomes" id="UP000304382"/>
    </source>
</evidence>
<name>A0A4C2EMG7_9EURY</name>
<organism evidence="1 2">
    <name type="scientific">Haloarcula mannanilytica</name>
    <dbReference type="NCBI Taxonomy" id="2509225"/>
    <lineage>
        <taxon>Archaea</taxon>
        <taxon>Methanobacteriati</taxon>
        <taxon>Methanobacteriota</taxon>
        <taxon>Stenosarchaea group</taxon>
        <taxon>Halobacteria</taxon>
        <taxon>Halobacteriales</taxon>
        <taxon>Haloarculaceae</taxon>
        <taxon>Haloarcula</taxon>
    </lineage>
</organism>
<accession>A0A4C2EMG7</accession>
<reference evidence="1 2" key="1">
    <citation type="submission" date="2019-02" db="EMBL/GenBank/DDBJ databases">
        <title>Haloarcula mannanilyticum sp. nov., a mannan degrading haloarchaeon isolated from commercial salt.</title>
        <authorList>
            <person name="Enomoto S."/>
            <person name="Shimane Y."/>
            <person name="Kamekura M."/>
            <person name="Ito T."/>
            <person name="Moriya O."/>
            <person name="Ihara K."/>
            <person name="Takahashi-Ando N."/>
            <person name="Fukushima Y."/>
            <person name="Yoshida Y."/>
            <person name="Usama R."/>
            <person name="Takai K."/>
            <person name="Minegishi H."/>
        </authorList>
    </citation>
    <scope>NUCLEOTIDE SEQUENCE [LARGE SCALE GENOMIC DNA]</scope>
    <source>
        <strain evidence="1 2">MD130-1</strain>
    </source>
</reference>